<dbReference type="PIRSF" id="PIRSF000882">
    <property type="entry name" value="DSB_repair_MRE11"/>
    <property type="match status" value="1"/>
</dbReference>
<dbReference type="InterPro" id="IPR041796">
    <property type="entry name" value="Mre11_N"/>
</dbReference>
<evidence type="ECO:0000256" key="14">
    <source>
        <dbReference type="ARBA" id="ARBA00023242"/>
    </source>
</evidence>
<feature type="region of interest" description="Disordered" evidence="17">
    <location>
        <begin position="408"/>
        <end position="439"/>
    </location>
</feature>
<dbReference type="InterPro" id="IPR029052">
    <property type="entry name" value="Metallo-depent_PP-like"/>
</dbReference>
<keyword evidence="6 16" id="KW-0540">Nuclease</keyword>
<dbReference type="CDD" id="cd00840">
    <property type="entry name" value="MPP_Mre11_N"/>
    <property type="match status" value="1"/>
</dbReference>
<evidence type="ECO:0000259" key="18">
    <source>
        <dbReference type="SMART" id="SM01347"/>
    </source>
</evidence>
<keyword evidence="10 16" id="KW-0378">Hydrolase</keyword>
<keyword evidence="12 16" id="KW-0234">DNA repair</keyword>
<evidence type="ECO:0000313" key="19">
    <source>
        <dbReference type="EMBL" id="KAJ4456766.1"/>
    </source>
</evidence>
<keyword evidence="5" id="KW-0158">Chromosome</keyword>
<keyword evidence="7" id="KW-0479">Metal-binding</keyword>
<dbReference type="Gene3D" id="3.60.21.10">
    <property type="match status" value="1"/>
</dbReference>
<evidence type="ECO:0000256" key="2">
    <source>
        <dbReference type="ARBA" id="ARBA00004123"/>
    </source>
</evidence>
<evidence type="ECO:0000313" key="20">
    <source>
        <dbReference type="Proteomes" id="UP001141327"/>
    </source>
</evidence>
<feature type="compositionally biased region" description="Low complexity" evidence="17">
    <location>
        <begin position="531"/>
        <end position="544"/>
    </location>
</feature>
<comment type="subcellular location">
    <subcellularLocation>
        <location evidence="3">Chromosome</location>
    </subcellularLocation>
    <subcellularLocation>
        <location evidence="2 16">Nucleus</location>
    </subcellularLocation>
</comment>
<feature type="region of interest" description="Disordered" evidence="17">
    <location>
        <begin position="1"/>
        <end position="28"/>
    </location>
</feature>
<evidence type="ECO:0000256" key="9">
    <source>
        <dbReference type="ARBA" id="ARBA00022763"/>
    </source>
</evidence>
<evidence type="ECO:0000256" key="13">
    <source>
        <dbReference type="ARBA" id="ARBA00023211"/>
    </source>
</evidence>
<sequence length="687" mass="75350">MADTTGTQPQPEKPVSHPCAYPDPPHSLPHSERDVVRILIATDNHLGAWERDPVRANDSFQAFHEILQQAKDTKVDFLLLGGDLFHDNKPSRQTMHRTMDMLRSFCLGSDPVDFRVTSDQSLNFPNSFASVNFEDPNYNISLPIFIVHGNHDDPSGEGTLSALDLLASSNLVNYFGMVDNLDNIRLYPILIEKGRTKIALYGLGNVHDERLHHAFLDQKVTWIRPVQDPEGWFNIFVIHQNREPHGGRTNHIPDTLLPDWLDIVIWAHEHECKIDPVTSINKFEIIQPGSSVVTQLTEGEAKPKHIGVLSVCGVERRFEIMPLKSQRPFFIDELVLPDGLPQQRVLSEIEAKVNSMIPAPAPGDPNPPMLPLVRLRQVTYSGETPVNPQMIGRMFATKVANPGEMIIFNRKRPPGAGSRKREPGGGASEMDSPKLPTGEGDTIRMEELIDDCLKDDLELLLPSELSDAVTSFVEKDEKDAIAKTVTKMLGAVQRLLIQDADASAEKDLSTMVHEKRAQLKPKATATTAVTATVKREPGGAATPPMGAPAPGAPDDFLNFTMAGIKKAEGHKEEIEKGADDDDDGSSVAASSPEPSEEESDEGGKATRARPRALRFDIDSDTERPAPDTKPTRRAAASAGKKHKPAAPPAPATRTRRRTAAPSPPSRPASKSVTVISDDEADESHQAF</sequence>
<dbReference type="Proteomes" id="UP001141327">
    <property type="component" value="Unassembled WGS sequence"/>
</dbReference>
<feature type="domain" description="Mre11 DNA-binding" evidence="18">
    <location>
        <begin position="316"/>
        <end position="472"/>
    </location>
</feature>
<dbReference type="PANTHER" id="PTHR10139:SF1">
    <property type="entry name" value="DOUBLE-STRAND BREAK REPAIR PROTEIN MRE11"/>
    <property type="match status" value="1"/>
</dbReference>
<evidence type="ECO:0000256" key="8">
    <source>
        <dbReference type="ARBA" id="ARBA00022759"/>
    </source>
</evidence>
<dbReference type="Pfam" id="PF00149">
    <property type="entry name" value="Metallophos"/>
    <property type="match status" value="1"/>
</dbReference>
<feature type="compositionally biased region" description="Basic and acidic residues" evidence="17">
    <location>
        <begin position="613"/>
        <end position="630"/>
    </location>
</feature>
<dbReference type="InterPro" id="IPR007281">
    <property type="entry name" value="Mre11_DNA-bd"/>
</dbReference>
<keyword evidence="9 16" id="KW-0227">DNA damage</keyword>
<evidence type="ECO:0000256" key="7">
    <source>
        <dbReference type="ARBA" id="ARBA00022723"/>
    </source>
</evidence>
<feature type="compositionally biased region" description="Polar residues" evidence="17">
    <location>
        <begin position="1"/>
        <end position="10"/>
    </location>
</feature>
<keyword evidence="11 16" id="KW-0269">Exonuclease</keyword>
<evidence type="ECO:0000256" key="16">
    <source>
        <dbReference type="PIRNR" id="PIRNR000882"/>
    </source>
</evidence>
<dbReference type="EMBL" id="JAPMOS010000061">
    <property type="protein sequence ID" value="KAJ4456766.1"/>
    <property type="molecule type" value="Genomic_DNA"/>
</dbReference>
<keyword evidence="20" id="KW-1185">Reference proteome</keyword>
<proteinExistence type="inferred from homology"/>
<keyword evidence="13 16" id="KW-0464">Manganese</keyword>
<evidence type="ECO:0000256" key="15">
    <source>
        <dbReference type="ARBA" id="ARBA00023254"/>
    </source>
</evidence>
<comment type="cofactor">
    <cofactor evidence="1 16">
        <name>Mn(2+)</name>
        <dbReference type="ChEBI" id="CHEBI:29035"/>
    </cofactor>
</comment>
<evidence type="ECO:0000256" key="1">
    <source>
        <dbReference type="ARBA" id="ARBA00001936"/>
    </source>
</evidence>
<evidence type="ECO:0000256" key="3">
    <source>
        <dbReference type="ARBA" id="ARBA00004286"/>
    </source>
</evidence>
<evidence type="ECO:0000256" key="11">
    <source>
        <dbReference type="ARBA" id="ARBA00022839"/>
    </source>
</evidence>
<dbReference type="PANTHER" id="PTHR10139">
    <property type="entry name" value="DOUBLE-STRAND BREAK REPAIR PROTEIN MRE11"/>
    <property type="match status" value="1"/>
</dbReference>
<dbReference type="InterPro" id="IPR004843">
    <property type="entry name" value="Calcineurin-like_PHP"/>
</dbReference>
<dbReference type="Pfam" id="PF04152">
    <property type="entry name" value="Mre11_DNA_bind"/>
    <property type="match status" value="1"/>
</dbReference>
<protein>
    <recommendedName>
        <fullName evidence="16">Double-strand break repair protein</fullName>
    </recommendedName>
</protein>
<evidence type="ECO:0000256" key="6">
    <source>
        <dbReference type="ARBA" id="ARBA00022722"/>
    </source>
</evidence>
<evidence type="ECO:0000256" key="12">
    <source>
        <dbReference type="ARBA" id="ARBA00023204"/>
    </source>
</evidence>
<organism evidence="19 20">
    <name type="scientific">Paratrimastix pyriformis</name>
    <dbReference type="NCBI Taxonomy" id="342808"/>
    <lineage>
        <taxon>Eukaryota</taxon>
        <taxon>Metamonada</taxon>
        <taxon>Preaxostyla</taxon>
        <taxon>Paratrimastigidae</taxon>
        <taxon>Paratrimastix</taxon>
    </lineage>
</organism>
<comment type="function">
    <text evidence="16">Core component of the MRN complex, which plays a central role in double-strand break (DSB) repair, DNA recombination, maintenance of telomere integrity and meiosis. The MRN complex is involved in the repair of DNA double-strand breaks (DSBs) via homologous recombination (HR), an error-free mechanism which primarily occurs during S and G2 phases. The complex (1) mediates the end resection of damaged DNA, which generates proper single-stranded DNA, a key initial steps in HR, and is (2) required for the recruitment of other repair factors and efficient activation of ATM and ATR upon DNA damage. Within the MRN complex, MRE11 possesses both single-strand endonuclease activity and double-strand-specific 3'-5' exonuclease activity. MRE11 first endonucleolytically cleaves the 5' strand at DNA DSB ends to prevent non-homologous end joining (NHEJ) and licence HR. It then generates a single-stranded DNA gap via 3' to 5' exonucleolytic degradation, which is required for single-strand invasion and recombination.</text>
</comment>
<keyword evidence="14 16" id="KW-0539">Nucleus</keyword>
<dbReference type="InterPro" id="IPR003701">
    <property type="entry name" value="Mre11"/>
</dbReference>
<evidence type="ECO:0000256" key="10">
    <source>
        <dbReference type="ARBA" id="ARBA00022801"/>
    </source>
</evidence>
<feature type="region of interest" description="Disordered" evidence="17">
    <location>
        <begin position="531"/>
        <end position="687"/>
    </location>
</feature>
<dbReference type="SMART" id="SM01347">
    <property type="entry name" value="Mre11_DNA_bind"/>
    <property type="match status" value="1"/>
</dbReference>
<name>A0ABQ8UFW5_9EUKA</name>
<dbReference type="SUPFAM" id="SSF56300">
    <property type="entry name" value="Metallo-dependent phosphatases"/>
    <property type="match status" value="1"/>
</dbReference>
<feature type="compositionally biased region" description="Basic and acidic residues" evidence="17">
    <location>
        <begin position="565"/>
        <end position="577"/>
    </location>
</feature>
<comment type="similarity">
    <text evidence="4 16">Belongs to the MRE11/RAD32 family.</text>
</comment>
<gene>
    <name evidence="19" type="ORF">PAPYR_7892</name>
</gene>
<evidence type="ECO:0000256" key="17">
    <source>
        <dbReference type="SAM" id="MobiDB-lite"/>
    </source>
</evidence>
<dbReference type="Gene3D" id="3.30.110.110">
    <property type="entry name" value="Mre11, capping domain"/>
    <property type="match status" value="1"/>
</dbReference>
<dbReference type="InterPro" id="IPR038487">
    <property type="entry name" value="Mre11_capping_dom"/>
</dbReference>
<evidence type="ECO:0000256" key="5">
    <source>
        <dbReference type="ARBA" id="ARBA00022454"/>
    </source>
</evidence>
<keyword evidence="15 16" id="KW-0469">Meiosis</keyword>
<accession>A0ABQ8UFW5</accession>
<keyword evidence="8 16" id="KW-0255">Endonuclease</keyword>
<comment type="caution">
    <text evidence="19">The sequence shown here is derived from an EMBL/GenBank/DDBJ whole genome shotgun (WGS) entry which is preliminary data.</text>
</comment>
<evidence type="ECO:0000256" key="4">
    <source>
        <dbReference type="ARBA" id="ARBA00009028"/>
    </source>
</evidence>
<reference evidence="19" key="1">
    <citation type="journal article" date="2022" name="bioRxiv">
        <title>Genomics of Preaxostyla Flagellates Illuminates Evolutionary Transitions and the Path Towards Mitochondrial Loss.</title>
        <authorList>
            <person name="Novak L.V.F."/>
            <person name="Treitli S.C."/>
            <person name="Pyrih J."/>
            <person name="Halakuc P."/>
            <person name="Pipaliya S.V."/>
            <person name="Vacek V."/>
            <person name="Brzon O."/>
            <person name="Soukal P."/>
            <person name="Eme L."/>
            <person name="Dacks J.B."/>
            <person name="Karnkowska A."/>
            <person name="Elias M."/>
            <person name="Hampl V."/>
        </authorList>
    </citation>
    <scope>NUCLEOTIDE SEQUENCE</scope>
    <source>
        <strain evidence="19">RCP-MX</strain>
    </source>
</reference>